<feature type="transmembrane region" description="Helical" evidence="11">
    <location>
        <begin position="43"/>
        <end position="63"/>
    </location>
</feature>
<name>A0A1C3P297_9ACTN</name>
<comment type="similarity">
    <text evidence="9">Belongs to the ABC transporter superfamily. Lipid exporter (TC 3.A.1.106) family.</text>
</comment>
<keyword evidence="3" id="KW-1003">Cell membrane</keyword>
<evidence type="ECO:0000256" key="10">
    <source>
        <dbReference type="SAM" id="MobiDB-lite"/>
    </source>
</evidence>
<dbReference type="InterPro" id="IPR036640">
    <property type="entry name" value="ABC1_TM_sf"/>
</dbReference>
<dbReference type="SUPFAM" id="SSF52540">
    <property type="entry name" value="P-loop containing nucleoside triphosphate hydrolases"/>
    <property type="match status" value="2"/>
</dbReference>
<dbReference type="SUPFAM" id="SSF90123">
    <property type="entry name" value="ABC transporter transmembrane region"/>
    <property type="match status" value="2"/>
</dbReference>
<evidence type="ECO:0000259" key="13">
    <source>
        <dbReference type="PROSITE" id="PS50929"/>
    </source>
</evidence>
<feature type="domain" description="ABC transporter" evidence="12">
    <location>
        <begin position="357"/>
        <end position="591"/>
    </location>
</feature>
<keyword evidence="2" id="KW-0813">Transport</keyword>
<reference evidence="15" key="1">
    <citation type="submission" date="2016-02" db="EMBL/GenBank/DDBJ databases">
        <authorList>
            <person name="Wibberg D."/>
        </authorList>
    </citation>
    <scope>NUCLEOTIDE SEQUENCE [LARGE SCALE GENOMIC DNA]</scope>
</reference>
<dbReference type="Proteomes" id="UP000199013">
    <property type="component" value="Unassembled WGS sequence"/>
</dbReference>
<dbReference type="Gene3D" id="3.40.50.300">
    <property type="entry name" value="P-loop containing nucleotide triphosphate hydrolases"/>
    <property type="match status" value="2"/>
</dbReference>
<gene>
    <name evidence="14" type="ORF">FDG2_3951</name>
</gene>
<dbReference type="EMBL" id="FLUV01001660">
    <property type="protein sequence ID" value="SBW23895.1"/>
    <property type="molecule type" value="Genomic_DNA"/>
</dbReference>
<evidence type="ECO:0000259" key="12">
    <source>
        <dbReference type="PROSITE" id="PS50893"/>
    </source>
</evidence>
<keyword evidence="6" id="KW-0067">ATP-binding</keyword>
<dbReference type="InterPro" id="IPR003439">
    <property type="entry name" value="ABC_transporter-like_ATP-bd"/>
</dbReference>
<dbReference type="InterPro" id="IPR017871">
    <property type="entry name" value="ABC_transporter-like_CS"/>
</dbReference>
<dbReference type="PANTHER" id="PTHR43394:SF1">
    <property type="entry name" value="ATP-BINDING CASSETTE SUB-FAMILY B MEMBER 10, MITOCHONDRIAL"/>
    <property type="match status" value="1"/>
</dbReference>
<dbReference type="GO" id="GO:0016887">
    <property type="term" value="F:ATP hydrolysis activity"/>
    <property type="evidence" value="ECO:0007669"/>
    <property type="project" value="InterPro"/>
</dbReference>
<accession>A0A1C3P297</accession>
<dbReference type="Pfam" id="PF00005">
    <property type="entry name" value="ABC_tran"/>
    <property type="match status" value="2"/>
</dbReference>
<keyword evidence="4 11" id="KW-0812">Transmembrane</keyword>
<feature type="transmembrane region" description="Helical" evidence="11">
    <location>
        <begin position="816"/>
        <end position="840"/>
    </location>
</feature>
<dbReference type="PROSITE" id="PS00211">
    <property type="entry name" value="ABC_TRANSPORTER_1"/>
    <property type="match status" value="1"/>
</dbReference>
<protein>
    <submittedName>
        <fullName evidence="14">ABC transporter transmembrane region family protein</fullName>
    </submittedName>
</protein>
<evidence type="ECO:0000256" key="1">
    <source>
        <dbReference type="ARBA" id="ARBA00004651"/>
    </source>
</evidence>
<evidence type="ECO:0000256" key="7">
    <source>
        <dbReference type="ARBA" id="ARBA00022989"/>
    </source>
</evidence>
<dbReference type="InterPro" id="IPR039421">
    <property type="entry name" value="Type_1_exporter"/>
</dbReference>
<dbReference type="InterPro" id="IPR011527">
    <property type="entry name" value="ABC1_TM_dom"/>
</dbReference>
<feature type="transmembrane region" description="Helical" evidence="11">
    <location>
        <begin position="954"/>
        <end position="974"/>
    </location>
</feature>
<evidence type="ECO:0000313" key="14">
    <source>
        <dbReference type="EMBL" id="SBW23895.1"/>
    </source>
</evidence>
<dbReference type="CDD" id="cd18543">
    <property type="entry name" value="ABC_6TM_Rv0194_D1_like"/>
    <property type="match status" value="1"/>
</dbReference>
<feature type="transmembrane region" description="Helical" evidence="11">
    <location>
        <begin position="927"/>
        <end position="948"/>
    </location>
</feature>
<feature type="transmembrane region" description="Helical" evidence="11">
    <location>
        <begin position="163"/>
        <end position="194"/>
    </location>
</feature>
<feature type="domain" description="ABC transmembrane type-1" evidence="13">
    <location>
        <begin position="48"/>
        <end position="323"/>
    </location>
</feature>
<dbReference type="PROSITE" id="PS50929">
    <property type="entry name" value="ABC_TM1F"/>
    <property type="match status" value="2"/>
</dbReference>
<feature type="transmembrane region" description="Helical" evidence="11">
    <location>
        <begin position="702"/>
        <end position="723"/>
    </location>
</feature>
<evidence type="ECO:0000256" key="8">
    <source>
        <dbReference type="ARBA" id="ARBA00023136"/>
    </source>
</evidence>
<dbReference type="SMART" id="SM00382">
    <property type="entry name" value="AAA"/>
    <property type="match status" value="2"/>
</dbReference>
<dbReference type="GO" id="GO:0005524">
    <property type="term" value="F:ATP binding"/>
    <property type="evidence" value="ECO:0007669"/>
    <property type="project" value="UniProtKB-KW"/>
</dbReference>
<evidence type="ECO:0000313" key="15">
    <source>
        <dbReference type="Proteomes" id="UP000199013"/>
    </source>
</evidence>
<evidence type="ECO:0000256" key="6">
    <source>
        <dbReference type="ARBA" id="ARBA00022840"/>
    </source>
</evidence>
<feature type="region of interest" description="Disordered" evidence="10">
    <location>
        <begin position="1"/>
        <end position="20"/>
    </location>
</feature>
<comment type="subcellular location">
    <subcellularLocation>
        <location evidence="1">Cell membrane</location>
        <topology evidence="1">Multi-pass membrane protein</topology>
    </subcellularLocation>
</comment>
<sequence>MTTLSSASETATAASAPKPGSGAGAGWLRRLLGYCLRHRRNLLLSYGAAVVAAVATAVLPLIVRHVVDDVAAGVRGTLVGWVAVLVGLAAIRFGAGYLRRYRSGRVSLGVQYDLRNDVFDTLLRLDGAKQDDLRTGQVVSRSISDITLIQMLLQMLPNVTGNLLMFVVSLMVMAVLSPPLTVIALAVGPTLWFIAYRSRRDLFPANWHAQQQAAEIAAGVEAAVTGVRVVKGFGQEERELSELETRARTLFASRLRVARLTSRYNPALQAVPALGQVLVLALGGWLALHRHISLGTFVAFTTYLAAFVSPVRQLATLLTVSQEARASVERVMEIIDERPGTVDAPNAVELPDEPLSVELDRTVFGYAGADPLLRGLTLRIAPGETVALVGAAGSGKSTVALLLARFYDVSQGSVRLGGTDVRDLTTASLRSRLAIVFEDSFLLSDTVRANIAYGRPEATDSQVRQAARAAHAEAFVDALPHGFDTVVGEQGLTLSGGQRQRIALARALLMDPRLLILDDATSAVDARVEAAIQTTLRTVTRQCTTLVIAHRTSTLALADRIAVLDGGRVVDIGTRAELDARCPLFRSLLSVPNTPSLDQKVAAEPARPNGITPSLWPRRHQAGPVGSLDVRTAAAFATAAAGAGGPSRGGAGGGLLSSAPPSIEMIERIAELPEFDDDPDVPTDRTRAGDLSFSLGRLLRPFLPPLLLGLLLVALDAVTQIAVPSLVRVGVDRGVARGAGGTLLLAAAAAGIVVLIGWGISVAQVRVTGRTGERLLYTLRVKTYAQLQRLGLDYYERELGGRIMTRMTTDVDALSNFLQTGLATAVVSVLTVLGVLVALLAIDAGLALVLVAVLPVLVVATMVFRSKSVPAYTEARERISIVNAYLQENVAGIRVTQAFRRERYNSVEFARRARAFRDSRLRAQRYMAIYFPFVEFLSAVSTGLVLMIGSRQVLAGTLTTGTLIAFVLYIELFFSPVQQMSQAFDGYQQAAVGMSRLRSLMRTPTMTPAASHPLPVRGVRGRIEFDGVSFAYHAGDQEALRGIDLCIDAGETVALVGQTGAGKSTVVKLLARFYDPTSGAVRVDGRDIRDLDLAGYRSRLGLVPQESHLFGATVRDAVAYGRPDATDAEVEAAARAVGAHDVVARLPLGYLQPIGEHGRNLSAGQRQLLALARAELVDPDILLLDEATASLDLATEESVRLATDALTRQRTTLVVAHRLTTAARADRVVVLDGGRIAEVGAHEELLAAGGHYRRLWDAFVGAVPRSKSVQLERAT</sequence>
<feature type="transmembrane region" description="Helical" evidence="11">
    <location>
        <begin position="743"/>
        <end position="765"/>
    </location>
</feature>
<organism evidence="14 15">
    <name type="scientific">Candidatus Protofrankia californiensis</name>
    <dbReference type="NCBI Taxonomy" id="1839754"/>
    <lineage>
        <taxon>Bacteria</taxon>
        <taxon>Bacillati</taxon>
        <taxon>Actinomycetota</taxon>
        <taxon>Actinomycetes</taxon>
        <taxon>Frankiales</taxon>
        <taxon>Frankiaceae</taxon>
        <taxon>Protofrankia</taxon>
    </lineage>
</organism>
<evidence type="ECO:0000256" key="9">
    <source>
        <dbReference type="ARBA" id="ARBA00061644"/>
    </source>
</evidence>
<dbReference type="InterPro" id="IPR003593">
    <property type="entry name" value="AAA+_ATPase"/>
</dbReference>
<dbReference type="CDD" id="cd18546">
    <property type="entry name" value="ABC_6TM_Rv0194_D2_like"/>
    <property type="match status" value="1"/>
</dbReference>
<dbReference type="FunFam" id="3.40.50.300:FF:000299">
    <property type="entry name" value="ABC transporter ATP-binding protein/permease"/>
    <property type="match status" value="2"/>
</dbReference>
<dbReference type="PROSITE" id="PS50893">
    <property type="entry name" value="ABC_TRANSPORTER_2"/>
    <property type="match status" value="2"/>
</dbReference>
<dbReference type="GO" id="GO:0015421">
    <property type="term" value="F:ABC-type oligopeptide transporter activity"/>
    <property type="evidence" value="ECO:0007669"/>
    <property type="project" value="TreeGrafter"/>
</dbReference>
<evidence type="ECO:0000256" key="4">
    <source>
        <dbReference type="ARBA" id="ARBA00022692"/>
    </source>
</evidence>
<evidence type="ECO:0000256" key="2">
    <source>
        <dbReference type="ARBA" id="ARBA00022448"/>
    </source>
</evidence>
<feature type="domain" description="ABC transmembrane type-1" evidence="13">
    <location>
        <begin position="707"/>
        <end position="989"/>
    </location>
</feature>
<evidence type="ECO:0000256" key="11">
    <source>
        <dbReference type="SAM" id="Phobius"/>
    </source>
</evidence>
<evidence type="ECO:0000256" key="5">
    <source>
        <dbReference type="ARBA" id="ARBA00022741"/>
    </source>
</evidence>
<dbReference type="InterPro" id="IPR027417">
    <property type="entry name" value="P-loop_NTPase"/>
</dbReference>
<keyword evidence="5" id="KW-0547">Nucleotide-binding</keyword>
<keyword evidence="8 11" id="KW-0472">Membrane</keyword>
<dbReference type="Pfam" id="PF00664">
    <property type="entry name" value="ABC_membrane"/>
    <property type="match status" value="2"/>
</dbReference>
<dbReference type="AlphaFoldDB" id="A0A1C3P297"/>
<feature type="transmembrane region" description="Helical" evidence="11">
    <location>
        <begin position="846"/>
        <end position="864"/>
    </location>
</feature>
<feature type="domain" description="ABC transporter" evidence="12">
    <location>
        <begin position="1023"/>
        <end position="1258"/>
    </location>
</feature>
<evidence type="ECO:0000256" key="3">
    <source>
        <dbReference type="ARBA" id="ARBA00022475"/>
    </source>
</evidence>
<keyword evidence="7 11" id="KW-1133">Transmembrane helix</keyword>
<feature type="transmembrane region" description="Helical" evidence="11">
    <location>
        <begin position="78"/>
        <end position="98"/>
    </location>
</feature>
<dbReference type="GO" id="GO:0005886">
    <property type="term" value="C:plasma membrane"/>
    <property type="evidence" value="ECO:0007669"/>
    <property type="project" value="UniProtKB-SubCell"/>
</dbReference>
<keyword evidence="15" id="KW-1185">Reference proteome</keyword>
<dbReference type="Gene3D" id="1.20.1560.10">
    <property type="entry name" value="ABC transporter type 1, transmembrane domain"/>
    <property type="match status" value="2"/>
</dbReference>
<proteinExistence type="inferred from homology"/>
<dbReference type="PANTHER" id="PTHR43394">
    <property type="entry name" value="ATP-DEPENDENT PERMEASE MDL1, MITOCHONDRIAL"/>
    <property type="match status" value="1"/>
</dbReference>